<keyword evidence="2" id="KW-0853">WD repeat</keyword>
<keyword evidence="3" id="KW-0677">Repeat</keyword>
<proteinExistence type="predicted"/>
<feature type="region of interest" description="Disordered" evidence="5">
    <location>
        <begin position="77"/>
        <end position="119"/>
    </location>
</feature>
<evidence type="ECO:0000256" key="2">
    <source>
        <dbReference type="ARBA" id="ARBA00022574"/>
    </source>
</evidence>
<gene>
    <name evidence="7" type="primary">DCAF13</name>
    <name evidence="7" type="ORF">Anas_05517</name>
</gene>
<protein>
    <submittedName>
        <fullName evidence="7">DDB1-and CUL4-associated factor 13</fullName>
    </submittedName>
</protein>
<name>A0A5N5TKW3_9CRUS</name>
<dbReference type="GO" id="GO:0032040">
    <property type="term" value="C:small-subunit processome"/>
    <property type="evidence" value="ECO:0007669"/>
    <property type="project" value="TreeGrafter"/>
</dbReference>
<dbReference type="PANTHER" id="PTHR22851:SF0">
    <property type="entry name" value="DDB1- AND CUL4-ASSOCIATED FACTOR 13"/>
    <property type="match status" value="1"/>
</dbReference>
<evidence type="ECO:0000313" key="7">
    <source>
        <dbReference type="EMBL" id="KAB7506807.1"/>
    </source>
</evidence>
<evidence type="ECO:0000256" key="3">
    <source>
        <dbReference type="ARBA" id="ARBA00022737"/>
    </source>
</evidence>
<evidence type="ECO:0000259" key="6">
    <source>
        <dbReference type="Pfam" id="PF04158"/>
    </source>
</evidence>
<keyword evidence="4" id="KW-0539">Nucleus</keyword>
<dbReference type="Pfam" id="PF04158">
    <property type="entry name" value="Sof1"/>
    <property type="match status" value="1"/>
</dbReference>
<dbReference type="InterPro" id="IPR051733">
    <property type="entry name" value="WD_repeat_DCAF13/WDSOF1"/>
</dbReference>
<comment type="caution">
    <text evidence="7">The sequence shown here is derived from an EMBL/GenBank/DDBJ whole genome shotgun (WGS) entry which is preliminary data.</text>
</comment>
<feature type="domain" description="Sof1-like protein" evidence="6">
    <location>
        <begin position="19"/>
        <end position="103"/>
    </location>
</feature>
<organism evidence="7 8">
    <name type="scientific">Armadillidium nasatum</name>
    <dbReference type="NCBI Taxonomy" id="96803"/>
    <lineage>
        <taxon>Eukaryota</taxon>
        <taxon>Metazoa</taxon>
        <taxon>Ecdysozoa</taxon>
        <taxon>Arthropoda</taxon>
        <taxon>Crustacea</taxon>
        <taxon>Multicrustacea</taxon>
        <taxon>Malacostraca</taxon>
        <taxon>Eumalacostraca</taxon>
        <taxon>Peracarida</taxon>
        <taxon>Isopoda</taxon>
        <taxon>Oniscidea</taxon>
        <taxon>Crinocheta</taxon>
        <taxon>Armadillidiidae</taxon>
        <taxon>Armadillidium</taxon>
    </lineage>
</organism>
<evidence type="ECO:0000313" key="8">
    <source>
        <dbReference type="Proteomes" id="UP000326759"/>
    </source>
</evidence>
<dbReference type="PANTHER" id="PTHR22851">
    <property type="entry name" value="U3 SMALL NUCLEOLAR RNA U3 SNORNA ASSOCIATED PROTEIN"/>
    <property type="match status" value="1"/>
</dbReference>
<keyword evidence="8" id="KW-1185">Reference proteome</keyword>
<dbReference type="AlphaFoldDB" id="A0A5N5TKW3"/>
<dbReference type="InterPro" id="IPR007287">
    <property type="entry name" value="Sof1"/>
</dbReference>
<evidence type="ECO:0000256" key="5">
    <source>
        <dbReference type="SAM" id="MobiDB-lite"/>
    </source>
</evidence>
<reference evidence="7 8" key="1">
    <citation type="journal article" date="2019" name="PLoS Biol.">
        <title>Sex chromosomes control vertical transmission of feminizing Wolbachia symbionts in an isopod.</title>
        <authorList>
            <person name="Becking T."/>
            <person name="Chebbi M.A."/>
            <person name="Giraud I."/>
            <person name="Moumen B."/>
            <person name="Laverre T."/>
            <person name="Caubet Y."/>
            <person name="Peccoud J."/>
            <person name="Gilbert C."/>
            <person name="Cordaux R."/>
        </authorList>
    </citation>
    <scope>NUCLEOTIDE SEQUENCE [LARGE SCALE GENOMIC DNA]</scope>
    <source>
        <strain evidence="7">ANa2</strain>
        <tissue evidence="7">Whole body excluding digestive tract and cuticle</tissue>
    </source>
</reference>
<comment type="subcellular location">
    <subcellularLocation>
        <location evidence="1">Nucleus</location>
        <location evidence="1">Nucleolus</location>
    </subcellularLocation>
</comment>
<evidence type="ECO:0000256" key="1">
    <source>
        <dbReference type="ARBA" id="ARBA00004604"/>
    </source>
</evidence>
<accession>A0A5N5TKW3</accession>
<sequence>MENTSHPGSSDHNIRIWKARASEKLGIMRAREKTAIEYSEELKKKYGAFPEVKRIARHRHLPKSIYHAKKEHTIIKESIQRKQSNRRRHSKPGSVPFTKASEEPIVGLQDDYTTEPSGH</sequence>
<dbReference type="GO" id="GO:0000462">
    <property type="term" value="P:maturation of SSU-rRNA from tricistronic rRNA transcript (SSU-rRNA, 5.8S rRNA, LSU-rRNA)"/>
    <property type="evidence" value="ECO:0007669"/>
    <property type="project" value="TreeGrafter"/>
</dbReference>
<dbReference type="OrthoDB" id="10249065at2759"/>
<dbReference type="EMBL" id="SEYY01000650">
    <property type="protein sequence ID" value="KAB7506807.1"/>
    <property type="molecule type" value="Genomic_DNA"/>
</dbReference>
<evidence type="ECO:0000256" key="4">
    <source>
        <dbReference type="ARBA" id="ARBA00023242"/>
    </source>
</evidence>
<dbReference type="Proteomes" id="UP000326759">
    <property type="component" value="Unassembled WGS sequence"/>
</dbReference>